<protein>
    <submittedName>
        <fullName evidence="2">Uncharacterized protein</fullName>
    </submittedName>
</protein>
<dbReference type="Proteomes" id="UP000190460">
    <property type="component" value="Unassembled WGS sequence"/>
</dbReference>
<dbReference type="RefSeq" id="WP_159448686.1">
    <property type="nucleotide sequence ID" value="NZ_FUYB01000032.1"/>
</dbReference>
<dbReference type="STRING" id="92487.SAMN02745130_03822"/>
<keyword evidence="1" id="KW-0732">Signal</keyword>
<proteinExistence type="predicted"/>
<organism evidence="2 3">
    <name type="scientific">Thiothrix eikelboomii</name>
    <dbReference type="NCBI Taxonomy" id="92487"/>
    <lineage>
        <taxon>Bacteria</taxon>
        <taxon>Pseudomonadati</taxon>
        <taxon>Pseudomonadota</taxon>
        <taxon>Gammaproteobacteria</taxon>
        <taxon>Thiotrichales</taxon>
        <taxon>Thiotrichaceae</taxon>
        <taxon>Thiothrix</taxon>
    </lineage>
</organism>
<sequence>MKKKLLLLLGLTVLGTSTMLITTSTAHAHYIPPKATYCGCVIMTYSEPAFIW</sequence>
<evidence type="ECO:0000256" key="1">
    <source>
        <dbReference type="SAM" id="SignalP"/>
    </source>
</evidence>
<dbReference type="EMBL" id="FUYB01000032">
    <property type="protein sequence ID" value="SKA95820.1"/>
    <property type="molecule type" value="Genomic_DNA"/>
</dbReference>
<feature type="signal peptide" evidence="1">
    <location>
        <begin position="1"/>
        <end position="28"/>
    </location>
</feature>
<keyword evidence="3" id="KW-1185">Reference proteome</keyword>
<evidence type="ECO:0000313" key="3">
    <source>
        <dbReference type="Proteomes" id="UP000190460"/>
    </source>
</evidence>
<name>A0A1T4Y242_9GAMM</name>
<reference evidence="3" key="1">
    <citation type="submission" date="2017-02" db="EMBL/GenBank/DDBJ databases">
        <authorList>
            <person name="Varghese N."/>
            <person name="Submissions S."/>
        </authorList>
    </citation>
    <scope>NUCLEOTIDE SEQUENCE [LARGE SCALE GENOMIC DNA]</scope>
    <source>
        <strain evidence="3">ATCC 49788</strain>
    </source>
</reference>
<dbReference type="AlphaFoldDB" id="A0A1T4Y242"/>
<evidence type="ECO:0000313" key="2">
    <source>
        <dbReference type="EMBL" id="SKA95820.1"/>
    </source>
</evidence>
<gene>
    <name evidence="2" type="ORF">SAMN02745130_03822</name>
</gene>
<accession>A0A1T4Y242</accession>
<feature type="chain" id="PRO_5012323581" evidence="1">
    <location>
        <begin position="29"/>
        <end position="52"/>
    </location>
</feature>